<feature type="binding site" evidence="8">
    <location>
        <position position="279"/>
    </location>
    <ligand>
        <name>substrate</name>
    </ligand>
</feature>
<dbReference type="FunFam" id="3.30.420.40:FF:000040">
    <property type="entry name" value="tRNA N6-adenosine threonylcarbamoyltransferase"/>
    <property type="match status" value="1"/>
</dbReference>
<evidence type="ECO:0000256" key="1">
    <source>
        <dbReference type="ARBA" id="ARBA00022490"/>
    </source>
</evidence>
<dbReference type="PANTHER" id="PTHR11735">
    <property type="entry name" value="TRNA N6-ADENOSINE THREONYLCARBAMOYLTRANSFERASE"/>
    <property type="match status" value="1"/>
</dbReference>
<comment type="catalytic activity">
    <reaction evidence="7 8">
        <text>L-threonylcarbamoyladenylate + adenosine(37) in tRNA = N(6)-L-threonylcarbamoyladenosine(37) in tRNA + AMP + H(+)</text>
        <dbReference type="Rhea" id="RHEA:37059"/>
        <dbReference type="Rhea" id="RHEA-COMP:10162"/>
        <dbReference type="Rhea" id="RHEA-COMP:10163"/>
        <dbReference type="ChEBI" id="CHEBI:15378"/>
        <dbReference type="ChEBI" id="CHEBI:73682"/>
        <dbReference type="ChEBI" id="CHEBI:74411"/>
        <dbReference type="ChEBI" id="CHEBI:74418"/>
        <dbReference type="ChEBI" id="CHEBI:456215"/>
        <dbReference type="EC" id="2.3.1.234"/>
    </reaction>
</comment>
<evidence type="ECO:0000256" key="8">
    <source>
        <dbReference type="HAMAP-Rule" id="MF_01445"/>
    </source>
</evidence>
<dbReference type="InterPro" id="IPR022450">
    <property type="entry name" value="TsaD"/>
</dbReference>
<keyword evidence="6 8" id="KW-0012">Acyltransferase</keyword>
<dbReference type="AlphaFoldDB" id="A0A9X2L9M3"/>
<dbReference type="SUPFAM" id="SSF53067">
    <property type="entry name" value="Actin-like ATPase domain"/>
    <property type="match status" value="2"/>
</dbReference>
<keyword evidence="11" id="KW-1185">Reference proteome</keyword>
<feature type="binding site" evidence="8">
    <location>
        <position position="190"/>
    </location>
    <ligand>
        <name>substrate</name>
    </ligand>
</feature>
<dbReference type="Gene3D" id="3.30.420.40">
    <property type="match status" value="2"/>
</dbReference>
<evidence type="ECO:0000256" key="2">
    <source>
        <dbReference type="ARBA" id="ARBA00022679"/>
    </source>
</evidence>
<dbReference type="InterPro" id="IPR017861">
    <property type="entry name" value="KAE1/TsaD"/>
</dbReference>
<sequence>MSEQPQLVLGLESSCDDTAAAVLCIGEDVEVLSSIVRGQDAAHAPFGGVVPEIAARAHADLIDIVAEEALAEAEVSVPDLSLIAATAGPGLIGGVMAGFTFAKGLSIASGVPLVPVNHLEGHALSVGLEGGAELPYLLLLVSGGHTQLLIIEGPGQARRLGTTIDDAAGEAFDKTAKLMGLPAPGGPAIERLARDGDAERFAMPRPLLGREGYDFSFSGMKTAVRQAAQEAAPLNESTKADLAASFQKAAIAHLIRQTERALAQSGAKALVAAGGVASNSVLRSELEALAERSGASFKAPALRYCTDNAAMIALAGYQLHAAGLAPSQEDALALAPRPRWPLDGEAAPVIGRGKRGAKV</sequence>
<protein>
    <recommendedName>
        <fullName evidence="8">tRNA N6-adenosine threonylcarbamoyltransferase</fullName>
        <ecNumber evidence="8">2.3.1.234</ecNumber>
    </recommendedName>
    <alternativeName>
        <fullName evidence="8">N6-L-threonylcarbamoyladenine synthase</fullName>
        <shortName evidence="8">t(6)A synthase</shortName>
    </alternativeName>
    <alternativeName>
        <fullName evidence="8">t(6)A37 threonylcarbamoyladenosine biosynthesis protein TsaD</fullName>
    </alternativeName>
    <alternativeName>
        <fullName evidence="8">tRNA threonylcarbamoyladenosine biosynthesis protein TsaD</fullName>
    </alternativeName>
</protein>
<comment type="subcellular location">
    <subcellularLocation>
        <location evidence="8">Cytoplasm</location>
    </subcellularLocation>
</comment>
<accession>A0A9X2L9M3</accession>
<dbReference type="PRINTS" id="PR00789">
    <property type="entry name" value="OSIALOPTASE"/>
</dbReference>
<dbReference type="Pfam" id="PF00814">
    <property type="entry name" value="TsaD"/>
    <property type="match status" value="1"/>
</dbReference>
<comment type="caution">
    <text evidence="10">The sequence shown here is derived from an EMBL/GenBank/DDBJ whole genome shotgun (WGS) entry which is preliminary data.</text>
</comment>
<comment type="similarity">
    <text evidence="8">Belongs to the KAE1 / TsaD family.</text>
</comment>
<dbReference type="EMBL" id="JANIBC010000002">
    <property type="protein sequence ID" value="MCQ8184702.1"/>
    <property type="molecule type" value="Genomic_DNA"/>
</dbReference>
<dbReference type="NCBIfam" id="TIGR03723">
    <property type="entry name" value="T6A_TsaD_YgjD"/>
    <property type="match status" value="1"/>
</dbReference>
<keyword evidence="1 8" id="KW-0963">Cytoplasm</keyword>
<evidence type="ECO:0000256" key="6">
    <source>
        <dbReference type="ARBA" id="ARBA00023315"/>
    </source>
</evidence>
<dbReference type="CDD" id="cd24133">
    <property type="entry name" value="ASKHA_NBD_TsaD_bac"/>
    <property type="match status" value="1"/>
</dbReference>
<evidence type="ECO:0000256" key="3">
    <source>
        <dbReference type="ARBA" id="ARBA00022694"/>
    </source>
</evidence>
<feature type="binding site" evidence="8">
    <location>
        <position position="186"/>
    </location>
    <ligand>
        <name>substrate</name>
    </ligand>
</feature>
<feature type="binding site" evidence="8">
    <location>
        <begin position="140"/>
        <end position="144"/>
    </location>
    <ligand>
        <name>substrate</name>
    </ligand>
</feature>
<dbReference type="EC" id="2.3.1.234" evidence="8"/>
<keyword evidence="2 8" id="KW-0808">Transferase</keyword>
<feature type="binding site" evidence="8">
    <location>
        <position position="122"/>
    </location>
    <ligand>
        <name>Fe cation</name>
        <dbReference type="ChEBI" id="CHEBI:24875"/>
    </ligand>
</feature>
<keyword evidence="5 8" id="KW-0408">Iron</keyword>
<name>A0A9X2L9M3_9PROT</name>
<feature type="binding site" evidence="8">
    <location>
        <position position="307"/>
    </location>
    <ligand>
        <name>Fe cation</name>
        <dbReference type="ChEBI" id="CHEBI:24875"/>
    </ligand>
</feature>
<evidence type="ECO:0000259" key="9">
    <source>
        <dbReference type="Pfam" id="PF00814"/>
    </source>
</evidence>
<comment type="cofactor">
    <cofactor evidence="8">
        <name>Fe(2+)</name>
        <dbReference type="ChEBI" id="CHEBI:29033"/>
    </cofactor>
    <text evidence="8">Binds 1 Fe(2+) ion per subunit.</text>
</comment>
<gene>
    <name evidence="8 10" type="primary">tsaD</name>
    <name evidence="10" type="ORF">NOG11_04810</name>
</gene>
<dbReference type="NCBIfam" id="TIGR00329">
    <property type="entry name" value="gcp_kae1"/>
    <property type="match status" value="1"/>
</dbReference>
<dbReference type="GO" id="GO:0061711">
    <property type="term" value="F:tRNA N(6)-L-threonylcarbamoyladenine synthase activity"/>
    <property type="evidence" value="ECO:0007669"/>
    <property type="project" value="UniProtKB-EC"/>
</dbReference>
<evidence type="ECO:0000256" key="7">
    <source>
        <dbReference type="ARBA" id="ARBA00048117"/>
    </source>
</evidence>
<dbReference type="RefSeq" id="WP_256618549.1">
    <property type="nucleotide sequence ID" value="NZ_JANIBC010000002.1"/>
</dbReference>
<dbReference type="GO" id="GO:0002949">
    <property type="term" value="P:tRNA threonylcarbamoyladenosine modification"/>
    <property type="evidence" value="ECO:0007669"/>
    <property type="project" value="UniProtKB-UniRule"/>
</dbReference>
<dbReference type="GO" id="GO:0005737">
    <property type="term" value="C:cytoplasm"/>
    <property type="evidence" value="ECO:0007669"/>
    <property type="project" value="UniProtKB-SubCell"/>
</dbReference>
<dbReference type="Proteomes" id="UP001142610">
    <property type="component" value="Unassembled WGS sequence"/>
</dbReference>
<evidence type="ECO:0000256" key="4">
    <source>
        <dbReference type="ARBA" id="ARBA00022723"/>
    </source>
</evidence>
<feature type="binding site" evidence="8">
    <location>
        <position position="118"/>
    </location>
    <ligand>
        <name>Fe cation</name>
        <dbReference type="ChEBI" id="CHEBI:24875"/>
    </ligand>
</feature>
<feature type="domain" description="Gcp-like" evidence="9">
    <location>
        <begin position="30"/>
        <end position="313"/>
    </location>
</feature>
<dbReference type="InterPro" id="IPR043129">
    <property type="entry name" value="ATPase_NBD"/>
</dbReference>
<feature type="binding site" evidence="8">
    <location>
        <position position="173"/>
    </location>
    <ligand>
        <name>substrate</name>
    </ligand>
</feature>
<evidence type="ECO:0000313" key="11">
    <source>
        <dbReference type="Proteomes" id="UP001142610"/>
    </source>
</evidence>
<dbReference type="HAMAP" id="MF_01445">
    <property type="entry name" value="TsaD"/>
    <property type="match status" value="1"/>
</dbReference>
<proteinExistence type="inferred from homology"/>
<keyword evidence="3 8" id="KW-0819">tRNA processing</keyword>
<dbReference type="GO" id="GO:0005506">
    <property type="term" value="F:iron ion binding"/>
    <property type="evidence" value="ECO:0007669"/>
    <property type="project" value="UniProtKB-UniRule"/>
</dbReference>
<evidence type="ECO:0000256" key="5">
    <source>
        <dbReference type="ARBA" id="ARBA00023004"/>
    </source>
</evidence>
<comment type="function">
    <text evidence="8">Required for the formation of a threonylcarbamoyl group on adenosine at position 37 (t(6)A37) in tRNAs that read codons beginning with adenine. Is involved in the transfer of the threonylcarbamoyl moiety of threonylcarbamoyl-AMP (TC-AMP) to the N6 group of A37, together with TsaE and TsaB. TsaD likely plays a direct catalytic role in this reaction.</text>
</comment>
<organism evidence="10 11">
    <name type="scientific">Parvularcula maris</name>
    <dbReference type="NCBI Taxonomy" id="2965077"/>
    <lineage>
        <taxon>Bacteria</taxon>
        <taxon>Pseudomonadati</taxon>
        <taxon>Pseudomonadota</taxon>
        <taxon>Alphaproteobacteria</taxon>
        <taxon>Parvularculales</taxon>
        <taxon>Parvularculaceae</taxon>
        <taxon>Parvularcula</taxon>
    </lineage>
</organism>
<keyword evidence="4 8" id="KW-0479">Metal-binding</keyword>
<dbReference type="InterPro" id="IPR000905">
    <property type="entry name" value="Gcp-like_dom"/>
</dbReference>
<dbReference type="PANTHER" id="PTHR11735:SF6">
    <property type="entry name" value="TRNA N6-ADENOSINE THREONYLCARBAMOYLTRANSFERASE, MITOCHONDRIAL"/>
    <property type="match status" value="1"/>
</dbReference>
<reference evidence="10" key="1">
    <citation type="submission" date="2022-07" db="EMBL/GenBank/DDBJ databases">
        <title>Parvularcula maris sp. nov., an algicidal bacterium isolated from seawater.</title>
        <authorList>
            <person name="Li F."/>
        </authorList>
    </citation>
    <scope>NUCLEOTIDE SEQUENCE</scope>
    <source>
        <strain evidence="10">BGMRC 0090</strain>
    </source>
</reference>
<evidence type="ECO:0000313" key="10">
    <source>
        <dbReference type="EMBL" id="MCQ8184702.1"/>
    </source>
</evidence>